<feature type="chain" id="PRO_5044201359" description="Ig-like domain-containing protein" evidence="2">
    <location>
        <begin position="23"/>
        <end position="551"/>
    </location>
</feature>
<dbReference type="GeneTree" id="ENSGT01010000222294"/>
<name>A0AAY4A4J6_9TELE</name>
<feature type="domain" description="Ig-like" evidence="3">
    <location>
        <begin position="320"/>
        <end position="411"/>
    </location>
</feature>
<dbReference type="InterPro" id="IPR003598">
    <property type="entry name" value="Ig_sub2"/>
</dbReference>
<dbReference type="SMART" id="SM00409">
    <property type="entry name" value="IG"/>
    <property type="match status" value="5"/>
</dbReference>
<evidence type="ECO:0000313" key="4">
    <source>
        <dbReference type="Ensembl" id="ENSDCDP00010002086.1"/>
    </source>
</evidence>
<keyword evidence="1" id="KW-1133">Transmembrane helix</keyword>
<feature type="domain" description="Ig-like" evidence="3">
    <location>
        <begin position="18"/>
        <end position="131"/>
    </location>
</feature>
<dbReference type="Pfam" id="PF13895">
    <property type="entry name" value="Ig_2"/>
    <property type="match status" value="2"/>
</dbReference>
<dbReference type="AlphaFoldDB" id="A0AAY4A4J6"/>
<feature type="domain" description="Ig-like" evidence="3">
    <location>
        <begin position="416"/>
        <end position="496"/>
    </location>
</feature>
<feature type="transmembrane region" description="Helical" evidence="1">
    <location>
        <begin position="505"/>
        <end position="527"/>
    </location>
</feature>
<dbReference type="InterPro" id="IPR003599">
    <property type="entry name" value="Ig_sub"/>
</dbReference>
<sequence>MYFVGLFILFGMALLCAPGVVGQYGWGMFYNSKGICAMKGTAVVMTCSYVHPRNYRILSVFWFTPKQKENWFDKDEPEDLLLDSDYAGRVVYIKTDYLKLTITDVRERDSGKYYCMVVSDKGNFSDSSGLALKVTVPEVKVDPYPWNLDVKSIKLNCSISCSFKTFKWYKNGQYFTQTYIPDNPVIEIQRNEDEGSYACAVAAQDGLLSSARCVFTEQCWGVTHAAMRVCALKGSSIDLSCTYTFPPNHTLNSSLWYIQWDKSANVKDLRLHEEYLGRVDYLGTKVRESIMRITDVKDSDTNEYRFSILTHEGGSFHSKPGVILNVTELEVKVSPDSVREGQRVTLTCSATCTLSNNPTYIWYKNRQPVSDKHTTRDNRLYLNSCSREDEGSYSCAVRGHEGRPSPEVPLRFAYYPKRTLVLISHFMKSVTLTCTSDVSPPVHTYTWYKLNGAETSQVGSGQNYSLTNISSESNAQYFCEAKNDVGARNSTAVSITGTNTKTYTAIIYGSIGTITVLAAVLVTGVLWMRKRTSCEPRGTNGLWKAVSNAQQ</sequence>
<feature type="domain" description="Ig-like" evidence="3">
    <location>
        <begin position="137"/>
        <end position="209"/>
    </location>
</feature>
<dbReference type="Ensembl" id="ENSDCDT00010002173.1">
    <property type="protein sequence ID" value="ENSDCDP00010002086.1"/>
    <property type="gene ID" value="ENSDCDG00010001047.1"/>
</dbReference>
<dbReference type="InterPro" id="IPR013783">
    <property type="entry name" value="Ig-like_fold"/>
</dbReference>
<evidence type="ECO:0000259" key="3">
    <source>
        <dbReference type="PROSITE" id="PS50835"/>
    </source>
</evidence>
<evidence type="ECO:0000256" key="1">
    <source>
        <dbReference type="SAM" id="Phobius"/>
    </source>
</evidence>
<reference evidence="4" key="3">
    <citation type="submission" date="2025-09" db="UniProtKB">
        <authorList>
            <consortium name="Ensembl"/>
        </authorList>
    </citation>
    <scope>IDENTIFICATION</scope>
</reference>
<dbReference type="PROSITE" id="PS50835">
    <property type="entry name" value="IG_LIKE"/>
    <property type="match status" value="4"/>
</dbReference>
<dbReference type="Gene3D" id="2.60.40.10">
    <property type="entry name" value="Immunoglobulins"/>
    <property type="match status" value="5"/>
</dbReference>
<dbReference type="PANTHER" id="PTHR46013">
    <property type="entry name" value="VASCULAR CELL ADHESION MOLECULE 1"/>
    <property type="match status" value="1"/>
</dbReference>
<evidence type="ECO:0000256" key="2">
    <source>
        <dbReference type="SAM" id="SignalP"/>
    </source>
</evidence>
<dbReference type="Proteomes" id="UP000694580">
    <property type="component" value="Chromosome 3"/>
</dbReference>
<keyword evidence="5" id="KW-1185">Reference proteome</keyword>
<accession>A0AAY4A4J6</accession>
<protein>
    <recommendedName>
        <fullName evidence="3">Ig-like domain-containing protein</fullName>
    </recommendedName>
</protein>
<keyword evidence="2" id="KW-0732">Signal</keyword>
<dbReference type="SMART" id="SM00408">
    <property type="entry name" value="IGc2"/>
    <property type="match status" value="3"/>
</dbReference>
<dbReference type="InterPro" id="IPR036179">
    <property type="entry name" value="Ig-like_dom_sf"/>
</dbReference>
<dbReference type="SUPFAM" id="SSF48726">
    <property type="entry name" value="Immunoglobulin"/>
    <property type="match status" value="5"/>
</dbReference>
<dbReference type="PANTHER" id="PTHR46013:SF4">
    <property type="entry name" value="B-CELL RECEPTOR CD22-RELATED"/>
    <property type="match status" value="1"/>
</dbReference>
<keyword evidence="1" id="KW-0812">Transmembrane</keyword>
<feature type="signal peptide" evidence="2">
    <location>
        <begin position="1"/>
        <end position="22"/>
    </location>
</feature>
<keyword evidence="1" id="KW-0472">Membrane</keyword>
<evidence type="ECO:0000313" key="5">
    <source>
        <dbReference type="Proteomes" id="UP000694580"/>
    </source>
</evidence>
<organism evidence="4 5">
    <name type="scientific">Denticeps clupeoides</name>
    <name type="common">denticle herring</name>
    <dbReference type="NCBI Taxonomy" id="299321"/>
    <lineage>
        <taxon>Eukaryota</taxon>
        <taxon>Metazoa</taxon>
        <taxon>Chordata</taxon>
        <taxon>Craniata</taxon>
        <taxon>Vertebrata</taxon>
        <taxon>Euteleostomi</taxon>
        <taxon>Actinopterygii</taxon>
        <taxon>Neopterygii</taxon>
        <taxon>Teleostei</taxon>
        <taxon>Clupei</taxon>
        <taxon>Clupeiformes</taxon>
        <taxon>Denticipitoidei</taxon>
        <taxon>Denticipitidae</taxon>
        <taxon>Denticeps</taxon>
    </lineage>
</organism>
<dbReference type="InterPro" id="IPR007110">
    <property type="entry name" value="Ig-like_dom"/>
</dbReference>
<reference evidence="4 5" key="1">
    <citation type="submission" date="2020-06" db="EMBL/GenBank/DDBJ databases">
        <authorList>
            <consortium name="Wellcome Sanger Institute Data Sharing"/>
        </authorList>
    </citation>
    <scope>NUCLEOTIDE SEQUENCE [LARGE SCALE GENOMIC DNA]</scope>
</reference>
<proteinExistence type="predicted"/>
<reference evidence="4" key="2">
    <citation type="submission" date="2025-08" db="UniProtKB">
        <authorList>
            <consortium name="Ensembl"/>
        </authorList>
    </citation>
    <scope>IDENTIFICATION</scope>
</reference>